<gene>
    <name evidence="1" type="ORF">MENT_LOCUS14312</name>
</gene>
<dbReference type="EMBL" id="CAJEWN010000080">
    <property type="protein sequence ID" value="CAD2160537.1"/>
    <property type="molecule type" value="Genomic_DNA"/>
</dbReference>
<evidence type="ECO:0000313" key="1">
    <source>
        <dbReference type="EMBL" id="CAD2160537.1"/>
    </source>
</evidence>
<name>A0A6V7UKP5_MELEN</name>
<comment type="caution">
    <text evidence="1">The sequence shown here is derived from an EMBL/GenBank/DDBJ whole genome shotgun (WGS) entry which is preliminary data.</text>
</comment>
<dbReference type="Proteomes" id="UP000580250">
    <property type="component" value="Unassembled WGS sequence"/>
</dbReference>
<sequence length="93" mass="10758">MWLNGNWSQKAQSKNNADNSVTLKAGDKIRISINFEGFNDIKPIIETEQYIIQDKIVYSYSSDYGIGLIEYIRVNELKKIVGTDFIKIKRKLN</sequence>
<protein>
    <submittedName>
        <fullName evidence="1">Uncharacterized protein</fullName>
    </submittedName>
</protein>
<reference evidence="1 2" key="1">
    <citation type="submission" date="2020-08" db="EMBL/GenBank/DDBJ databases">
        <authorList>
            <person name="Koutsovoulos G."/>
            <person name="Danchin GJ E."/>
        </authorList>
    </citation>
    <scope>NUCLEOTIDE SEQUENCE [LARGE SCALE GENOMIC DNA]</scope>
</reference>
<accession>A0A6V7UKP5</accession>
<dbReference type="AlphaFoldDB" id="A0A6V7UKP5"/>
<organism evidence="1 2">
    <name type="scientific">Meloidogyne enterolobii</name>
    <name type="common">Root-knot nematode worm</name>
    <name type="synonym">Meloidogyne mayaguensis</name>
    <dbReference type="NCBI Taxonomy" id="390850"/>
    <lineage>
        <taxon>Eukaryota</taxon>
        <taxon>Metazoa</taxon>
        <taxon>Ecdysozoa</taxon>
        <taxon>Nematoda</taxon>
        <taxon>Chromadorea</taxon>
        <taxon>Rhabditida</taxon>
        <taxon>Tylenchina</taxon>
        <taxon>Tylenchomorpha</taxon>
        <taxon>Tylenchoidea</taxon>
        <taxon>Meloidogynidae</taxon>
        <taxon>Meloidogyninae</taxon>
        <taxon>Meloidogyne</taxon>
    </lineage>
</organism>
<proteinExistence type="predicted"/>
<evidence type="ECO:0000313" key="2">
    <source>
        <dbReference type="Proteomes" id="UP000580250"/>
    </source>
</evidence>